<gene>
    <name evidence="4" type="ORF">HHU12_30525</name>
</gene>
<dbReference type="Gene3D" id="3.40.50.150">
    <property type="entry name" value="Vaccinia Virus protein VP39"/>
    <property type="match status" value="1"/>
</dbReference>
<proteinExistence type="predicted"/>
<keyword evidence="5" id="KW-1185">Reference proteome</keyword>
<comment type="caution">
    <text evidence="4">The sequence shown here is derived from an EMBL/GenBank/DDBJ whole genome shotgun (WGS) entry which is preliminary data.</text>
</comment>
<organism evidence="4 5">
    <name type="scientific">Flammeovirga aprica JL-4</name>
    <dbReference type="NCBI Taxonomy" id="694437"/>
    <lineage>
        <taxon>Bacteria</taxon>
        <taxon>Pseudomonadati</taxon>
        <taxon>Bacteroidota</taxon>
        <taxon>Cytophagia</taxon>
        <taxon>Cytophagales</taxon>
        <taxon>Flammeovirgaceae</taxon>
        <taxon>Flammeovirga</taxon>
    </lineage>
</organism>
<protein>
    <submittedName>
        <fullName evidence="4">Methyltransferase</fullName>
    </submittedName>
</protein>
<dbReference type="GO" id="GO:0032259">
    <property type="term" value="P:methylation"/>
    <property type="evidence" value="ECO:0007669"/>
    <property type="project" value="UniProtKB-KW"/>
</dbReference>
<dbReference type="RefSeq" id="WP_169660530.1">
    <property type="nucleotide sequence ID" value="NZ_JABANE010000152.1"/>
</dbReference>
<accession>A0A7X9S104</accession>
<evidence type="ECO:0000256" key="1">
    <source>
        <dbReference type="ARBA" id="ARBA00022603"/>
    </source>
</evidence>
<evidence type="ECO:0000256" key="2">
    <source>
        <dbReference type="ARBA" id="ARBA00022691"/>
    </source>
</evidence>
<evidence type="ECO:0000313" key="4">
    <source>
        <dbReference type="EMBL" id="NME72336.1"/>
    </source>
</evidence>
<dbReference type="AlphaFoldDB" id="A0A7X9S104"/>
<evidence type="ECO:0000259" key="3">
    <source>
        <dbReference type="Pfam" id="PF05175"/>
    </source>
</evidence>
<dbReference type="GO" id="GO:0008168">
    <property type="term" value="F:methyltransferase activity"/>
    <property type="evidence" value="ECO:0007669"/>
    <property type="project" value="UniProtKB-KW"/>
</dbReference>
<keyword evidence="1 4" id="KW-0489">Methyltransferase</keyword>
<dbReference type="Proteomes" id="UP000576082">
    <property type="component" value="Unassembled WGS sequence"/>
</dbReference>
<dbReference type="Pfam" id="PF05175">
    <property type="entry name" value="MTS"/>
    <property type="match status" value="1"/>
</dbReference>
<evidence type="ECO:0000313" key="5">
    <source>
        <dbReference type="Proteomes" id="UP000576082"/>
    </source>
</evidence>
<sequence length="317" mass="36208">MQKEQFLYTIKYNSNEISMCELETKILFDQALQGNHFFSDVKIEPDSSAFIKKRIDILFATDNYDELLENIKTKDICAEGFKLEYEKLKGDEIGYKPRLNKLRDIGYIITGEPDYYNPTVTYALCNFEGVWYFGESIRDDAEWQKHNDKPCSFSNSLSMNTAKTLVNIASKGDKKSRLIDTCCGVGTVMLEGCYAGFNIEGCDINWKAYNHTTKNLEHYGYSANVYNEDIKDITQKYDAAIIDLPYNLYSVSSDEIVENIIASASKIASRLVIVSISDIKAIIEKYNLEMVDFCTVDKVGKVKFTRNIWVCEPKASK</sequence>
<feature type="domain" description="Methyltransferase small" evidence="3">
    <location>
        <begin position="160"/>
        <end position="267"/>
    </location>
</feature>
<keyword evidence="2" id="KW-0949">S-adenosyl-L-methionine</keyword>
<dbReference type="SUPFAM" id="SSF53335">
    <property type="entry name" value="S-adenosyl-L-methionine-dependent methyltransferases"/>
    <property type="match status" value="1"/>
</dbReference>
<dbReference type="InterPro" id="IPR007848">
    <property type="entry name" value="Small_mtfrase_dom"/>
</dbReference>
<dbReference type="InterPro" id="IPR029063">
    <property type="entry name" value="SAM-dependent_MTases_sf"/>
</dbReference>
<dbReference type="EMBL" id="JABANE010000152">
    <property type="protein sequence ID" value="NME72336.1"/>
    <property type="molecule type" value="Genomic_DNA"/>
</dbReference>
<keyword evidence="4" id="KW-0808">Transferase</keyword>
<name>A0A7X9S104_9BACT</name>
<reference evidence="4 5" key="1">
    <citation type="submission" date="2020-04" db="EMBL/GenBank/DDBJ databases">
        <title>Flammeovirga sp. SR4, a novel species isolated from seawater.</title>
        <authorList>
            <person name="Wang X."/>
        </authorList>
    </citation>
    <scope>NUCLEOTIDE SEQUENCE [LARGE SCALE GENOMIC DNA]</scope>
    <source>
        <strain evidence="4 5">ATCC 23126</strain>
    </source>
</reference>